<protein>
    <submittedName>
        <fullName evidence="2">Uncharacterized protein</fullName>
    </submittedName>
</protein>
<proteinExistence type="predicted"/>
<gene>
    <name evidence="2" type="ORF">KL86DPRO_50283</name>
</gene>
<sequence length="62" mass="6493">MSTKKKTVSLANTPVQRALAKAKRSTLIILFAVGIAAGFVYKAYFQDKPGDATPPAAATAQP</sequence>
<reference evidence="2" key="1">
    <citation type="submission" date="2016-04" db="EMBL/GenBank/DDBJ databases">
        <authorList>
            <person name="Evans L.H."/>
            <person name="Alamgir A."/>
            <person name="Owens N."/>
            <person name="Weber N.D."/>
            <person name="Virtaneva K."/>
            <person name="Barbian K."/>
            <person name="Babar A."/>
            <person name="Rosenke K."/>
        </authorList>
    </citation>
    <scope>NUCLEOTIDE SEQUENCE</scope>
    <source>
        <strain evidence="2">86</strain>
    </source>
</reference>
<dbReference type="AlphaFoldDB" id="A0A212KDJ8"/>
<name>A0A212KDJ8_9DELT</name>
<accession>A0A212KDJ8</accession>
<dbReference type="EMBL" id="FLUQ01000005">
    <property type="protein sequence ID" value="SBW09810.1"/>
    <property type="molecule type" value="Genomic_DNA"/>
</dbReference>
<evidence type="ECO:0000256" key="1">
    <source>
        <dbReference type="SAM" id="Phobius"/>
    </source>
</evidence>
<keyword evidence="1" id="KW-0812">Transmembrane</keyword>
<feature type="transmembrane region" description="Helical" evidence="1">
    <location>
        <begin position="27"/>
        <end position="45"/>
    </location>
</feature>
<organism evidence="2">
    <name type="scientific">uncultured delta proteobacterium</name>
    <dbReference type="NCBI Taxonomy" id="34034"/>
    <lineage>
        <taxon>Bacteria</taxon>
        <taxon>Deltaproteobacteria</taxon>
        <taxon>environmental samples</taxon>
    </lineage>
</organism>
<keyword evidence="1" id="KW-1133">Transmembrane helix</keyword>
<evidence type="ECO:0000313" key="2">
    <source>
        <dbReference type="EMBL" id="SBW09810.1"/>
    </source>
</evidence>
<keyword evidence="1" id="KW-0472">Membrane</keyword>